<protein>
    <recommendedName>
        <fullName evidence="2">START domain-containing protein</fullName>
    </recommendedName>
</protein>
<dbReference type="EMBL" id="CAJNIZ010022090">
    <property type="protein sequence ID" value="CAE7457759.1"/>
    <property type="molecule type" value="Genomic_DNA"/>
</dbReference>
<dbReference type="PANTHER" id="PTHR19308:SF14">
    <property type="entry name" value="START DOMAIN-CONTAINING PROTEIN"/>
    <property type="match status" value="1"/>
</dbReference>
<dbReference type="SUPFAM" id="SSF55961">
    <property type="entry name" value="Bet v1-like"/>
    <property type="match status" value="1"/>
</dbReference>
<evidence type="ECO:0000256" key="1">
    <source>
        <dbReference type="SAM" id="MobiDB-lite"/>
    </source>
</evidence>
<keyword evidence="4" id="KW-1185">Reference proteome</keyword>
<dbReference type="Gene3D" id="3.30.530.20">
    <property type="match status" value="1"/>
</dbReference>
<dbReference type="Proteomes" id="UP000649617">
    <property type="component" value="Unassembled WGS sequence"/>
</dbReference>
<feature type="region of interest" description="Disordered" evidence="1">
    <location>
        <begin position="293"/>
        <end position="316"/>
    </location>
</feature>
<dbReference type="InterPro" id="IPR023393">
    <property type="entry name" value="START-like_dom_sf"/>
</dbReference>
<evidence type="ECO:0000259" key="2">
    <source>
        <dbReference type="PROSITE" id="PS50848"/>
    </source>
</evidence>
<dbReference type="GO" id="GO:0005737">
    <property type="term" value="C:cytoplasm"/>
    <property type="evidence" value="ECO:0007669"/>
    <property type="project" value="UniProtKB-ARBA"/>
</dbReference>
<dbReference type="PROSITE" id="PS50848">
    <property type="entry name" value="START"/>
    <property type="match status" value="1"/>
</dbReference>
<accession>A0A812RW03</accession>
<dbReference type="PANTHER" id="PTHR19308">
    <property type="entry name" value="PHOSPHATIDYLCHOLINE TRANSFER PROTEIN"/>
    <property type="match status" value="1"/>
</dbReference>
<name>A0A812RW03_SYMPI</name>
<evidence type="ECO:0000313" key="4">
    <source>
        <dbReference type="Proteomes" id="UP000649617"/>
    </source>
</evidence>
<reference evidence="3" key="1">
    <citation type="submission" date="2021-02" db="EMBL/GenBank/DDBJ databases">
        <authorList>
            <person name="Dougan E. K."/>
            <person name="Rhodes N."/>
            <person name="Thang M."/>
            <person name="Chan C."/>
        </authorList>
    </citation>
    <scope>NUCLEOTIDE SEQUENCE</scope>
</reference>
<dbReference type="InterPro" id="IPR002913">
    <property type="entry name" value="START_lipid-bd_dom"/>
</dbReference>
<feature type="domain" description="START" evidence="2">
    <location>
        <begin position="120"/>
        <end position="278"/>
    </location>
</feature>
<organism evidence="3 4">
    <name type="scientific">Symbiodinium pilosum</name>
    <name type="common">Dinoflagellate</name>
    <dbReference type="NCBI Taxonomy" id="2952"/>
    <lineage>
        <taxon>Eukaryota</taxon>
        <taxon>Sar</taxon>
        <taxon>Alveolata</taxon>
        <taxon>Dinophyceae</taxon>
        <taxon>Suessiales</taxon>
        <taxon>Symbiodiniaceae</taxon>
        <taxon>Symbiodinium</taxon>
    </lineage>
</organism>
<dbReference type="InterPro" id="IPR051213">
    <property type="entry name" value="START_lipid_transfer"/>
</dbReference>
<dbReference type="GO" id="GO:0008289">
    <property type="term" value="F:lipid binding"/>
    <property type="evidence" value="ECO:0007669"/>
    <property type="project" value="InterPro"/>
</dbReference>
<comment type="caution">
    <text evidence="3">The sequence shown here is derived from an EMBL/GenBank/DDBJ whole genome shotgun (WGS) entry which is preliminary data.</text>
</comment>
<dbReference type="AlphaFoldDB" id="A0A812RW03"/>
<dbReference type="Pfam" id="PF01852">
    <property type="entry name" value="START"/>
    <property type="match status" value="1"/>
</dbReference>
<evidence type="ECO:0000313" key="3">
    <source>
        <dbReference type="EMBL" id="CAE7457759.1"/>
    </source>
</evidence>
<proteinExistence type="predicted"/>
<feature type="compositionally biased region" description="Basic and acidic residues" evidence="1">
    <location>
        <begin position="296"/>
        <end position="305"/>
    </location>
</feature>
<sequence length="332" mass="36403">MGGYLWTQPPADSEPKHVQDDCNTPAEILTSILRIEKQCCPPSSAALASDPLKWPNEHTTEPEGTTGADDALSIKVLLDEPDIRFCVCQDMESPVIIACLWARVKRAGIEDVMASLCQERAQWDTGGKNLLLQKAQAEDELAAEVYHSIIKCPRPFWDREVLKRQWKLPLESSQGSGCDSGCALVSKSMEDASVQESPGHVRAFVHKAGFLLRPSPYDCMPEIANGEPALATELTSCSQIDMGGLIPAWATSYLASTVAGKARSWVSELQQHCDVRKGEEPVPTLAEISSQLSPDWAERWDKTEEPDSGEETGEASSFISVKSLRSLSWSPF</sequence>
<dbReference type="OrthoDB" id="441624at2759"/>
<gene>
    <name evidence="3" type="ORF">SPIL2461_LOCUS11274</name>
</gene>